<keyword evidence="2" id="KW-1185">Reference proteome</keyword>
<dbReference type="EMBL" id="BAABBW010000003">
    <property type="protein sequence ID" value="GAA4175853.1"/>
    <property type="molecule type" value="Genomic_DNA"/>
</dbReference>
<dbReference type="RefSeq" id="WP_344754319.1">
    <property type="nucleotide sequence ID" value="NZ_BAABBW010000003.1"/>
</dbReference>
<dbReference type="Proteomes" id="UP001501079">
    <property type="component" value="Unassembled WGS sequence"/>
</dbReference>
<reference evidence="2" key="1">
    <citation type="journal article" date="2019" name="Int. J. Syst. Evol. Microbiol.">
        <title>The Global Catalogue of Microorganisms (GCM) 10K type strain sequencing project: providing services to taxonomists for standard genome sequencing and annotation.</title>
        <authorList>
            <consortium name="The Broad Institute Genomics Platform"/>
            <consortium name="The Broad Institute Genome Sequencing Center for Infectious Disease"/>
            <person name="Wu L."/>
            <person name="Ma J."/>
        </authorList>
    </citation>
    <scope>NUCLEOTIDE SEQUENCE [LARGE SCALE GENOMIC DNA]</scope>
    <source>
        <strain evidence="2">JCM 17591</strain>
    </source>
</reference>
<evidence type="ECO:0008006" key="3">
    <source>
        <dbReference type="Google" id="ProtNLM"/>
    </source>
</evidence>
<name>A0ABP8A1W8_9MICO</name>
<gene>
    <name evidence="1" type="ORF">GCM10022287_22110</name>
</gene>
<sequence>MKIERDYVKNQVRGLFSRRLWKNRNIAGVVYYASGAGGVSGVGNTPREAVNSACEAYRMWRQSGASTDV</sequence>
<evidence type="ECO:0000313" key="2">
    <source>
        <dbReference type="Proteomes" id="UP001501079"/>
    </source>
</evidence>
<evidence type="ECO:0000313" key="1">
    <source>
        <dbReference type="EMBL" id="GAA4175853.1"/>
    </source>
</evidence>
<protein>
    <recommendedName>
        <fullName evidence="3">DRBM domain-containing protein</fullName>
    </recommendedName>
</protein>
<proteinExistence type="predicted"/>
<comment type="caution">
    <text evidence="1">The sequence shown here is derived from an EMBL/GenBank/DDBJ whole genome shotgun (WGS) entry which is preliminary data.</text>
</comment>
<accession>A0ABP8A1W8</accession>
<organism evidence="1 2">
    <name type="scientific">Gryllotalpicola koreensis</name>
    <dbReference type="NCBI Taxonomy" id="993086"/>
    <lineage>
        <taxon>Bacteria</taxon>
        <taxon>Bacillati</taxon>
        <taxon>Actinomycetota</taxon>
        <taxon>Actinomycetes</taxon>
        <taxon>Micrococcales</taxon>
        <taxon>Microbacteriaceae</taxon>
        <taxon>Gryllotalpicola</taxon>
    </lineage>
</organism>